<dbReference type="EMBL" id="KP795612">
    <property type="protein sequence ID" value="AKN38750.1"/>
    <property type="molecule type" value="Genomic_DNA"/>
</dbReference>
<protein>
    <submittedName>
        <fullName evidence="1">Uncharacterized protein</fullName>
    </submittedName>
</protein>
<name>A0A0H3ZR71_9GAMM</name>
<evidence type="ECO:0000313" key="1">
    <source>
        <dbReference type="EMBL" id="AKN38750.1"/>
    </source>
</evidence>
<proteinExistence type="predicted"/>
<dbReference type="AlphaFoldDB" id="A0A0H3ZR71"/>
<sequence>MARRIITAKRAVNIMQNCTVNLYIDGGVEKDGRWQSERTLIGENVGATKQRAKASQIARFERGGERKEGWSRLFLDSEPSQAPDWVETGGEMYKVYDVDFRPSRVYFAIIMAREL</sequence>
<organism evidence="1">
    <name type="scientific">Enterovibrio norvegicus</name>
    <dbReference type="NCBI Taxonomy" id="188144"/>
    <lineage>
        <taxon>Bacteria</taxon>
        <taxon>Pseudomonadati</taxon>
        <taxon>Pseudomonadota</taxon>
        <taxon>Gammaproteobacteria</taxon>
        <taxon>Vibrionales</taxon>
        <taxon>Vibrionaceae</taxon>
        <taxon>Enterovibrio</taxon>
    </lineage>
</organism>
<reference evidence="1" key="1">
    <citation type="journal article" date="2015" name="MBio">
        <title>Eco-Evolutionary Dynamics of Episomes among Ecologically Cohesive Bacterial Populations.</title>
        <authorList>
            <person name="Xue H."/>
            <person name="Cordero O.X."/>
            <person name="Camas F.M."/>
            <person name="Trimble W."/>
            <person name="Meyer F."/>
            <person name="Guglielmini J."/>
            <person name="Rocha E.P."/>
            <person name="Polz M.F."/>
        </authorList>
    </citation>
    <scope>NUCLEOTIDE SEQUENCE</scope>
    <source>
        <strain evidence="1">FF_472</strain>
    </source>
</reference>
<accession>A0A0H3ZR71</accession>